<reference evidence="2" key="1">
    <citation type="submission" date="2020-09" db="EMBL/GenBank/DDBJ databases">
        <authorList>
            <person name="Kim M.K."/>
        </authorList>
    </citation>
    <scope>NUCLEOTIDE SEQUENCE</scope>
    <source>
        <strain evidence="2">BT664</strain>
    </source>
</reference>
<proteinExistence type="predicted"/>
<evidence type="ECO:0000256" key="1">
    <source>
        <dbReference type="SAM" id="Phobius"/>
    </source>
</evidence>
<dbReference type="EMBL" id="JACXAD010000005">
    <property type="protein sequence ID" value="MBD2767355.1"/>
    <property type="molecule type" value="Genomic_DNA"/>
</dbReference>
<dbReference type="Proteomes" id="UP000612233">
    <property type="component" value="Unassembled WGS sequence"/>
</dbReference>
<name>A0A927BBQ4_9BACT</name>
<feature type="transmembrane region" description="Helical" evidence="1">
    <location>
        <begin position="25"/>
        <end position="46"/>
    </location>
</feature>
<dbReference type="AlphaFoldDB" id="A0A927BBQ4"/>
<evidence type="ECO:0000313" key="3">
    <source>
        <dbReference type="Proteomes" id="UP000612233"/>
    </source>
</evidence>
<keyword evidence="3" id="KW-1185">Reference proteome</keyword>
<keyword evidence="1" id="KW-0812">Transmembrane</keyword>
<protein>
    <submittedName>
        <fullName evidence="2">Uncharacterized protein</fullName>
    </submittedName>
</protein>
<evidence type="ECO:0000313" key="2">
    <source>
        <dbReference type="EMBL" id="MBD2767355.1"/>
    </source>
</evidence>
<keyword evidence="1" id="KW-1133">Transmembrane helix</keyword>
<comment type="caution">
    <text evidence="2">The sequence shown here is derived from an EMBL/GenBank/DDBJ whole genome shotgun (WGS) entry which is preliminary data.</text>
</comment>
<keyword evidence="1" id="KW-0472">Membrane</keyword>
<gene>
    <name evidence="2" type="ORF">IC235_05565</name>
</gene>
<accession>A0A927BBQ4</accession>
<sequence>MSAFQLGPTAMAPLLALAGKRPRRWLRLVACVAAATMISGGVLFAVGDFGLTQRVLNGVERRALAGESTRADKLGLRLLYSALQLGGRLVYPQAAEMLSYYCAGRGDTLRFDARSLVQHPDVRQALRLHKPGITFRNQVSAGPFYVASRTDWERYYAFDLLYIRQVPGGVVFHDNYSFQPLARRSYTRFRFGRLQCKLNDGLIRVAYPEAKSFIVYGKVVVPQPLNTSFN</sequence>
<organism evidence="2 3">
    <name type="scientific">Hymenobacter montanus</name>
    <dbReference type="NCBI Taxonomy" id="2771359"/>
    <lineage>
        <taxon>Bacteria</taxon>
        <taxon>Pseudomonadati</taxon>
        <taxon>Bacteroidota</taxon>
        <taxon>Cytophagia</taxon>
        <taxon>Cytophagales</taxon>
        <taxon>Hymenobacteraceae</taxon>
        <taxon>Hymenobacter</taxon>
    </lineage>
</organism>